<feature type="compositionally biased region" description="Acidic residues" evidence="1">
    <location>
        <begin position="132"/>
        <end position="147"/>
    </location>
</feature>
<reference evidence="2" key="1">
    <citation type="submission" date="2023-03" db="UniProtKB">
        <authorList>
            <consortium name="EnsemblPlants"/>
        </authorList>
    </citation>
    <scope>IDENTIFICATION</scope>
</reference>
<feature type="region of interest" description="Disordered" evidence="1">
    <location>
        <begin position="130"/>
        <end position="161"/>
    </location>
</feature>
<sequence length="161" mass="18140">TENLPSSLVFQSFNFLFVSYPHFLAVSTLFKKKIDTATEFIDLSSTEYSENRSPEKFGVCKHMPLPDSMDAPAEEDIPLRPRVKVSFCLGSEIHLVNTANKGTLSEQLISMKEDSMAILKEYITKHNVPNDVPDELVEEASEDDDEITEKPQVKAKKTKVT</sequence>
<dbReference type="AlphaFoldDB" id="A0A9I9CXU3"/>
<dbReference type="PANTHER" id="PTHR37194:SF2">
    <property type="entry name" value="T2E6.7-RELATED"/>
    <property type="match status" value="1"/>
</dbReference>
<evidence type="ECO:0000256" key="1">
    <source>
        <dbReference type="SAM" id="MobiDB-lite"/>
    </source>
</evidence>
<name>A0A9I9CXU3_CUCME</name>
<proteinExistence type="predicted"/>
<evidence type="ECO:0000313" key="2">
    <source>
        <dbReference type="EnsemblPlants" id="MELO3C010153.2.1"/>
    </source>
</evidence>
<dbReference type="Gramene" id="MELO3C010153.2.1">
    <property type="protein sequence ID" value="MELO3C010153.2.1"/>
    <property type="gene ID" value="MELO3C010153.2"/>
</dbReference>
<organism evidence="2">
    <name type="scientific">Cucumis melo</name>
    <name type="common">Muskmelon</name>
    <dbReference type="NCBI Taxonomy" id="3656"/>
    <lineage>
        <taxon>Eukaryota</taxon>
        <taxon>Viridiplantae</taxon>
        <taxon>Streptophyta</taxon>
        <taxon>Embryophyta</taxon>
        <taxon>Tracheophyta</taxon>
        <taxon>Spermatophyta</taxon>
        <taxon>Magnoliopsida</taxon>
        <taxon>eudicotyledons</taxon>
        <taxon>Gunneridae</taxon>
        <taxon>Pentapetalae</taxon>
        <taxon>rosids</taxon>
        <taxon>fabids</taxon>
        <taxon>Cucurbitales</taxon>
        <taxon>Cucurbitaceae</taxon>
        <taxon>Benincaseae</taxon>
        <taxon>Cucumis</taxon>
    </lineage>
</organism>
<accession>A0A9I9CXU3</accession>
<protein>
    <submittedName>
        <fullName evidence="2">Uncharacterized protein</fullName>
    </submittedName>
</protein>
<dbReference type="EnsemblPlants" id="MELO3C010153.2.1">
    <property type="protein sequence ID" value="MELO3C010153.2.1"/>
    <property type="gene ID" value="MELO3C010153.2"/>
</dbReference>
<dbReference type="PANTHER" id="PTHR37194">
    <property type="entry name" value="T2E6.7-RELATED"/>
    <property type="match status" value="1"/>
</dbReference>